<reference evidence="3 5" key="1">
    <citation type="submission" date="2016-08" db="EMBL/GenBank/DDBJ databases">
        <authorList>
            <person name="Seilhamer J.J."/>
        </authorList>
    </citation>
    <scope>NUCLEOTIDE SEQUENCE [LARGE SCALE GENOMIC DNA]</scope>
    <source>
        <strain evidence="3 5">CFBP7245</strain>
    </source>
</reference>
<dbReference type="PANTHER" id="PTHR35024">
    <property type="entry name" value="HYPOTHETICAL CYTOSOLIC PROTEIN"/>
    <property type="match status" value="1"/>
</dbReference>
<dbReference type="EMBL" id="MDEE01000001">
    <property type="protein sequence ID" value="PPU59134.1"/>
    <property type="molecule type" value="Genomic_DNA"/>
</dbReference>
<reference evidence="4 6" key="2">
    <citation type="submission" date="2022-08" db="EMBL/GenBank/DDBJ databases">
        <title>Whole genome sequencing-based tracing of a 2022 introduction and outbreak of Xanthomonas hortorum pv. pelargonii.</title>
        <authorList>
            <person name="Iruegas-Bocardo F."/>
            <person name="Weisberg A.K."/>
            <person name="Riutta E.R."/>
            <person name="Kilday K."/>
            <person name="Bonkowski J.C."/>
            <person name="Creswell T."/>
            <person name="Daughtrey M.L."/>
            <person name="Rane K."/>
            <person name="Grunwald N.J."/>
            <person name="Chang J.H."/>
            <person name="Putnam M.L."/>
        </authorList>
    </citation>
    <scope>NUCLEOTIDE SEQUENCE [LARGE SCALE GENOMIC DNA]</scope>
    <source>
        <strain evidence="4 6">22-325</strain>
    </source>
</reference>
<evidence type="ECO:0000313" key="4">
    <source>
        <dbReference type="EMBL" id="WOB27886.1"/>
    </source>
</evidence>
<evidence type="ECO:0000313" key="3">
    <source>
        <dbReference type="EMBL" id="PPU59134.1"/>
    </source>
</evidence>
<evidence type="ECO:0000313" key="5">
    <source>
        <dbReference type="Proteomes" id="UP000238908"/>
    </source>
</evidence>
<gene>
    <name evidence="4" type="ORF">NYR99_08215</name>
    <name evidence="3" type="ORF">XdyCFBP7245_01495</name>
</gene>
<evidence type="ECO:0000256" key="2">
    <source>
        <dbReference type="SAM" id="MobiDB-lite"/>
    </source>
</evidence>
<dbReference type="RefSeq" id="WP_104614062.1">
    <property type="nucleotide sequence ID" value="NZ_CP103837.1"/>
</dbReference>
<dbReference type="EMBL" id="CP103840">
    <property type="protein sequence ID" value="WOB27886.1"/>
    <property type="molecule type" value="Genomic_DNA"/>
</dbReference>
<dbReference type="Proteomes" id="UP001304534">
    <property type="component" value="Chromosome"/>
</dbReference>
<dbReference type="Proteomes" id="UP000238908">
    <property type="component" value="Unassembled WGS sequence"/>
</dbReference>
<dbReference type="InterPro" id="IPR007607">
    <property type="entry name" value="BacA/B"/>
</dbReference>
<feature type="region of interest" description="Disordered" evidence="2">
    <location>
        <begin position="159"/>
        <end position="186"/>
    </location>
</feature>
<keyword evidence="6" id="KW-1185">Reference proteome</keyword>
<feature type="compositionally biased region" description="Low complexity" evidence="2">
    <location>
        <begin position="41"/>
        <end position="55"/>
    </location>
</feature>
<sequence>MSMWRDQGPNKKDGVPAAPDAPAADGRLFNADASPAPPVPAATATPSVVPTAAPPQRQSEAKESLIAADISIEGKIEGAGHVRLAGRFKGDVNVKGDLTIERGAKLNGGVRANKVIIAGELEGNIESAAQVELQTSGVLVGDVKAGSLTVASGARMRGQADFGWGEDTGKPASASKATVGGDNDAT</sequence>
<name>A0A2S7CC37_9XANT</name>
<feature type="compositionally biased region" description="Low complexity" evidence="2">
    <location>
        <begin position="16"/>
        <end position="25"/>
    </location>
</feature>
<proteinExistence type="inferred from homology"/>
<protein>
    <submittedName>
        <fullName evidence="3">Cell shape determination protein CcmA</fullName>
    </submittedName>
    <submittedName>
        <fullName evidence="4">Polymer-forming cytoskeletal protein</fullName>
    </submittedName>
</protein>
<dbReference type="GeneID" id="95583849"/>
<evidence type="ECO:0000256" key="1">
    <source>
        <dbReference type="ARBA" id="ARBA00044755"/>
    </source>
</evidence>
<comment type="similarity">
    <text evidence="1">Belongs to the bactofilin family.</text>
</comment>
<dbReference type="PANTHER" id="PTHR35024:SF4">
    <property type="entry name" value="POLYMER-FORMING CYTOSKELETAL PROTEIN"/>
    <property type="match status" value="1"/>
</dbReference>
<evidence type="ECO:0000313" key="6">
    <source>
        <dbReference type="Proteomes" id="UP001304534"/>
    </source>
</evidence>
<dbReference type="Pfam" id="PF04519">
    <property type="entry name" value="Bactofilin"/>
    <property type="match status" value="1"/>
</dbReference>
<feature type="region of interest" description="Disordered" evidence="2">
    <location>
        <begin position="1"/>
        <end position="62"/>
    </location>
</feature>
<accession>A0A2S7CC37</accession>
<dbReference type="AlphaFoldDB" id="A0A2S7CC37"/>
<organism evidence="3 5">
    <name type="scientific">Xanthomonas dyei</name>
    <dbReference type="NCBI Taxonomy" id="743699"/>
    <lineage>
        <taxon>Bacteria</taxon>
        <taxon>Pseudomonadati</taxon>
        <taxon>Pseudomonadota</taxon>
        <taxon>Gammaproteobacteria</taxon>
        <taxon>Lysobacterales</taxon>
        <taxon>Lysobacteraceae</taxon>
        <taxon>Xanthomonas</taxon>
    </lineage>
</organism>